<evidence type="ECO:0000259" key="7">
    <source>
        <dbReference type="Pfam" id="PF20239"/>
    </source>
</evidence>
<protein>
    <submittedName>
        <fullName evidence="8">RNA polymerase sigma-70 factor (ECF subfamily)</fullName>
    </submittedName>
</protein>
<comment type="caution">
    <text evidence="8">The sequence shown here is derived from an EMBL/GenBank/DDBJ whole genome shotgun (WGS) entry which is preliminary data.</text>
</comment>
<gene>
    <name evidence="8" type="ORF">B0I33_111186</name>
</gene>
<dbReference type="GO" id="GO:0003677">
    <property type="term" value="F:DNA binding"/>
    <property type="evidence" value="ECO:0007669"/>
    <property type="project" value="InterPro"/>
</dbReference>
<dbReference type="SUPFAM" id="SSF88946">
    <property type="entry name" value="Sigma2 domain of RNA polymerase sigma factors"/>
    <property type="match status" value="1"/>
</dbReference>
<evidence type="ECO:0000259" key="6">
    <source>
        <dbReference type="Pfam" id="PF08281"/>
    </source>
</evidence>
<dbReference type="InterPro" id="IPR014284">
    <property type="entry name" value="RNA_pol_sigma-70_dom"/>
</dbReference>
<sequence length="403" mass="43889">MSVDATVTALFRQEWGRIVATLVRLAGDWDLAEECAQDAFTQALRRWPTEGTPPKPAAWLTTTARNRAIDRLRRDGIGTAKLAEIAAAGPADPPEPDGIGDDLLRLVFTCCHPVLPFEARVALTLRAVAGLSTAEIARAFLVSEGAMTRRLTRAKARIRAEDLPFRVPGSEELPGRLTAVLGVVYLLFNEGYSASGGDDLVRERLSDEALWLGGLLVRLLPREPEAAGLLALMELHDARRPARLAAGELVPLEEQDRCRWDHERIRAAVTVLEDALRRGRAGPYQLQAAIAACHATAPSFAATPWPEIAALYGRLEAMAPSAVVRLNRAVAVGMSDPDRGLALMDDLSAALREYHLLPAARADLLRRLGRLPEAAEAYRAALALAPTGPERRYLRRRLAEISP</sequence>
<evidence type="ECO:0000256" key="4">
    <source>
        <dbReference type="ARBA" id="ARBA00023163"/>
    </source>
</evidence>
<dbReference type="AlphaFoldDB" id="A0A2T0LNB6"/>
<feature type="domain" description="DUF6596" evidence="7">
    <location>
        <begin position="176"/>
        <end position="275"/>
    </location>
</feature>
<keyword evidence="9" id="KW-1185">Reference proteome</keyword>
<dbReference type="InterPro" id="IPR007627">
    <property type="entry name" value="RNA_pol_sigma70_r2"/>
</dbReference>
<dbReference type="Gene3D" id="1.10.1740.10">
    <property type="match status" value="1"/>
</dbReference>
<accession>A0A2T0LNB6</accession>
<dbReference type="InterPro" id="IPR013325">
    <property type="entry name" value="RNA_pol_sigma_r2"/>
</dbReference>
<dbReference type="PANTHER" id="PTHR47756:SF2">
    <property type="entry name" value="BLL6612 PROTEIN"/>
    <property type="match status" value="1"/>
</dbReference>
<comment type="similarity">
    <text evidence="1">Belongs to the sigma-70 factor family. ECF subfamily.</text>
</comment>
<keyword evidence="3" id="KW-0731">Sigma factor</keyword>
<evidence type="ECO:0000259" key="5">
    <source>
        <dbReference type="Pfam" id="PF04542"/>
    </source>
</evidence>
<evidence type="ECO:0000313" key="9">
    <source>
        <dbReference type="Proteomes" id="UP000238362"/>
    </source>
</evidence>
<evidence type="ECO:0000256" key="2">
    <source>
        <dbReference type="ARBA" id="ARBA00023015"/>
    </source>
</evidence>
<evidence type="ECO:0000256" key="1">
    <source>
        <dbReference type="ARBA" id="ARBA00010641"/>
    </source>
</evidence>
<feature type="domain" description="RNA polymerase sigma-70 region 2" evidence="5">
    <location>
        <begin position="11"/>
        <end position="75"/>
    </location>
</feature>
<dbReference type="Pfam" id="PF04542">
    <property type="entry name" value="Sigma70_r2"/>
    <property type="match status" value="1"/>
</dbReference>
<dbReference type="RefSeq" id="WP_106181330.1">
    <property type="nucleotide sequence ID" value="NZ_PVNH01000011.1"/>
</dbReference>
<dbReference type="Proteomes" id="UP000238362">
    <property type="component" value="Unassembled WGS sequence"/>
</dbReference>
<dbReference type="InterPro" id="IPR013324">
    <property type="entry name" value="RNA_pol_sigma_r3/r4-like"/>
</dbReference>
<dbReference type="InterPro" id="IPR046531">
    <property type="entry name" value="DUF6596"/>
</dbReference>
<dbReference type="Pfam" id="PF08281">
    <property type="entry name" value="Sigma70_r4_2"/>
    <property type="match status" value="1"/>
</dbReference>
<dbReference type="Gene3D" id="1.10.10.10">
    <property type="entry name" value="Winged helix-like DNA-binding domain superfamily/Winged helix DNA-binding domain"/>
    <property type="match status" value="1"/>
</dbReference>
<keyword evidence="4" id="KW-0804">Transcription</keyword>
<reference evidence="8 9" key="1">
    <citation type="submission" date="2018-03" db="EMBL/GenBank/DDBJ databases">
        <title>Genomic Encyclopedia of Type Strains, Phase III (KMG-III): the genomes of soil and plant-associated and newly described type strains.</title>
        <authorList>
            <person name="Whitman W."/>
        </authorList>
    </citation>
    <scope>NUCLEOTIDE SEQUENCE [LARGE SCALE GENOMIC DNA]</scope>
    <source>
        <strain evidence="8 9">CGMCC 4.7125</strain>
    </source>
</reference>
<dbReference type="InterPro" id="IPR013249">
    <property type="entry name" value="RNA_pol_sigma70_r4_t2"/>
</dbReference>
<dbReference type="NCBIfam" id="TIGR02937">
    <property type="entry name" value="sigma70-ECF"/>
    <property type="match status" value="1"/>
</dbReference>
<dbReference type="EMBL" id="PVNH01000011">
    <property type="protein sequence ID" value="PRX44673.1"/>
    <property type="molecule type" value="Genomic_DNA"/>
</dbReference>
<dbReference type="GO" id="GO:0006352">
    <property type="term" value="P:DNA-templated transcription initiation"/>
    <property type="evidence" value="ECO:0007669"/>
    <property type="project" value="InterPro"/>
</dbReference>
<evidence type="ECO:0000256" key="3">
    <source>
        <dbReference type="ARBA" id="ARBA00023082"/>
    </source>
</evidence>
<dbReference type="GO" id="GO:0016987">
    <property type="term" value="F:sigma factor activity"/>
    <property type="evidence" value="ECO:0007669"/>
    <property type="project" value="UniProtKB-KW"/>
</dbReference>
<dbReference type="InterPro" id="IPR036388">
    <property type="entry name" value="WH-like_DNA-bd_sf"/>
</dbReference>
<dbReference type="Pfam" id="PF20239">
    <property type="entry name" value="DUF6596"/>
    <property type="match status" value="1"/>
</dbReference>
<dbReference type="PANTHER" id="PTHR47756">
    <property type="entry name" value="BLL6612 PROTEIN-RELATED"/>
    <property type="match status" value="1"/>
</dbReference>
<evidence type="ECO:0000313" key="8">
    <source>
        <dbReference type="EMBL" id="PRX44673.1"/>
    </source>
</evidence>
<name>A0A2T0LNB6_9PSEU</name>
<organism evidence="8 9">
    <name type="scientific">Prauserella shujinwangii</name>
    <dbReference type="NCBI Taxonomy" id="1453103"/>
    <lineage>
        <taxon>Bacteria</taxon>
        <taxon>Bacillati</taxon>
        <taxon>Actinomycetota</taxon>
        <taxon>Actinomycetes</taxon>
        <taxon>Pseudonocardiales</taxon>
        <taxon>Pseudonocardiaceae</taxon>
        <taxon>Prauserella</taxon>
    </lineage>
</organism>
<dbReference type="SUPFAM" id="SSF88659">
    <property type="entry name" value="Sigma3 and sigma4 domains of RNA polymerase sigma factors"/>
    <property type="match status" value="1"/>
</dbReference>
<proteinExistence type="inferred from homology"/>
<dbReference type="OrthoDB" id="9780299at2"/>
<feature type="domain" description="RNA polymerase sigma factor 70 region 4 type 2" evidence="6">
    <location>
        <begin position="108"/>
        <end position="158"/>
    </location>
</feature>
<keyword evidence="2" id="KW-0805">Transcription regulation</keyword>